<name>A0A6V7Q9N5_ANACO</name>
<keyword evidence="1" id="KW-0175">Coiled coil</keyword>
<proteinExistence type="predicted"/>
<feature type="coiled-coil region" evidence="1">
    <location>
        <begin position="456"/>
        <end position="517"/>
    </location>
</feature>
<feature type="region of interest" description="Disordered" evidence="2">
    <location>
        <begin position="535"/>
        <end position="591"/>
    </location>
</feature>
<feature type="compositionally biased region" description="Polar residues" evidence="2">
    <location>
        <begin position="572"/>
        <end position="583"/>
    </location>
</feature>
<dbReference type="EMBL" id="LR862134">
    <property type="protein sequence ID" value="CAD1839688.1"/>
    <property type="molecule type" value="Genomic_DNA"/>
</dbReference>
<evidence type="ECO:0000313" key="3">
    <source>
        <dbReference type="EMBL" id="CAD1839688.1"/>
    </source>
</evidence>
<accession>A0A6V7Q9N5</accession>
<feature type="region of interest" description="Disordered" evidence="2">
    <location>
        <begin position="55"/>
        <end position="122"/>
    </location>
</feature>
<protein>
    <submittedName>
        <fullName evidence="3">Uncharacterized protein</fullName>
    </submittedName>
</protein>
<feature type="compositionally biased region" description="Basic and acidic residues" evidence="2">
    <location>
        <begin position="303"/>
        <end position="312"/>
    </location>
</feature>
<feature type="compositionally biased region" description="Basic residues" evidence="2">
    <location>
        <begin position="269"/>
        <end position="288"/>
    </location>
</feature>
<feature type="compositionally biased region" description="Low complexity" evidence="2">
    <location>
        <begin position="165"/>
        <end position="193"/>
    </location>
</feature>
<dbReference type="AlphaFoldDB" id="A0A6V7Q9N5"/>
<gene>
    <name evidence="3" type="ORF">CB5_LOCUS22899</name>
</gene>
<feature type="region of interest" description="Disordered" evidence="2">
    <location>
        <begin position="269"/>
        <end position="312"/>
    </location>
</feature>
<feature type="compositionally biased region" description="Pro residues" evidence="2">
    <location>
        <begin position="194"/>
        <end position="211"/>
    </location>
</feature>
<reference evidence="3" key="1">
    <citation type="submission" date="2020-07" db="EMBL/GenBank/DDBJ databases">
        <authorList>
            <person name="Lin J."/>
        </authorList>
    </citation>
    <scope>NUCLEOTIDE SEQUENCE</scope>
</reference>
<dbReference type="PANTHER" id="PTHR47711:SF2">
    <property type="entry name" value="PROTEIN PLASTID TRANSCRIPTIONALLY ACTIVE 16, CHLOROPLASTIC"/>
    <property type="match status" value="1"/>
</dbReference>
<feature type="compositionally biased region" description="Low complexity" evidence="2">
    <location>
        <begin position="108"/>
        <end position="120"/>
    </location>
</feature>
<feature type="compositionally biased region" description="Low complexity" evidence="2">
    <location>
        <begin position="71"/>
        <end position="83"/>
    </location>
</feature>
<feature type="region of interest" description="Disordered" evidence="2">
    <location>
        <begin position="157"/>
        <end position="213"/>
    </location>
</feature>
<evidence type="ECO:0000256" key="1">
    <source>
        <dbReference type="SAM" id="Coils"/>
    </source>
</evidence>
<organism evidence="3">
    <name type="scientific">Ananas comosus var. bracteatus</name>
    <name type="common">red pineapple</name>
    <dbReference type="NCBI Taxonomy" id="296719"/>
    <lineage>
        <taxon>Eukaryota</taxon>
        <taxon>Viridiplantae</taxon>
        <taxon>Streptophyta</taxon>
        <taxon>Embryophyta</taxon>
        <taxon>Tracheophyta</taxon>
        <taxon>Spermatophyta</taxon>
        <taxon>Magnoliopsida</taxon>
        <taxon>Liliopsida</taxon>
        <taxon>Poales</taxon>
        <taxon>Bromeliaceae</taxon>
        <taxon>Bromelioideae</taxon>
        <taxon>Ananas</taxon>
    </lineage>
</organism>
<evidence type="ECO:0000256" key="2">
    <source>
        <dbReference type="SAM" id="MobiDB-lite"/>
    </source>
</evidence>
<sequence length="609" mass="65503">MAKSRHPQSHSDPAYSTSQIAFFPLNPKPPNVSASLLLSLSVLLLREGKQLRDGSRPHLQLLSTHLRPPRRSSTTITASAAAPKPNPFGIFSTPPKKKKQQGGEEGDANSNPNANPSKNPFSVDFKSLVPVVGSPSTSALFAGGVGRRRKDAQTVFVAGPRGRQALGSPAAFSGAASPCGPACPTSPPRRSSPASPPPTRSALRTPPPPPRTYVGSCPVPYIISPEEAKRLNAVESAFGDPEAIAKAIAPPPRWWSPWAPRRSPLSRRCRRIGGHHRRRPPGGARRRIGGGGPRGGRLRRRDGRSSRGRRVDVQRAGRHHFVLRQPVRAVAAADAGGVPQQGGGDRRELHLIKASLTDDYAAEGSYGLVVSQEGTTPTGTTARYKVSRSQIATLVADVFSNTAVAENKVFWLLDHLPCCSGFYKPSAASKPIDELFGAVPEDGRRRAYREASAKAKAEEEAALSASQKAREAAEAAKKLEKEVKKLSEQGAQSASLAQEARERAEAAGASLENLMDRAKGFGKDFSWEKFSSQLKSSAAQKPEEEKPKAQIATVRGQAKAEKLPPQKAVIRQPTQKQIRQTPVQPDPKPEVKKVFGGLFKQEVIYVDDD</sequence>
<dbReference type="PANTHER" id="PTHR47711">
    <property type="entry name" value="PROTEIN PLASTID TRANSCRIPTIONALLY ACTIVE 16, CHLOROPLASTIC"/>
    <property type="match status" value="1"/>
</dbReference>